<dbReference type="EMBL" id="CP015772">
    <property type="protein sequence ID" value="ANH79989.1"/>
    <property type="molecule type" value="Genomic_DNA"/>
</dbReference>
<dbReference type="KEGG" id="nia:A8C56_02465"/>
<gene>
    <name evidence="1" type="ORF">A8C56_02465</name>
</gene>
<dbReference type="Proteomes" id="UP000077667">
    <property type="component" value="Chromosome"/>
</dbReference>
<evidence type="ECO:0000313" key="1">
    <source>
        <dbReference type="EMBL" id="ANH79989.1"/>
    </source>
</evidence>
<reference evidence="1 2" key="1">
    <citation type="submission" date="2016-05" db="EMBL/GenBank/DDBJ databases">
        <title>Niabella ginsenosidivorans BS26 whole genome sequencing.</title>
        <authorList>
            <person name="Im W.T."/>
            <person name="Siddiqi M.Z."/>
        </authorList>
    </citation>
    <scope>NUCLEOTIDE SEQUENCE [LARGE SCALE GENOMIC DNA]</scope>
    <source>
        <strain evidence="1 2">BS26</strain>
    </source>
</reference>
<protein>
    <submittedName>
        <fullName evidence="1">Uncharacterized protein</fullName>
    </submittedName>
</protein>
<dbReference type="OrthoDB" id="795906at2"/>
<keyword evidence="2" id="KW-1185">Reference proteome</keyword>
<proteinExistence type="predicted"/>
<accession>A0A1A9HYW6</accession>
<organism evidence="1 2">
    <name type="scientific">Niabella ginsenosidivorans</name>
    <dbReference type="NCBI Taxonomy" id="1176587"/>
    <lineage>
        <taxon>Bacteria</taxon>
        <taxon>Pseudomonadati</taxon>
        <taxon>Bacteroidota</taxon>
        <taxon>Chitinophagia</taxon>
        <taxon>Chitinophagales</taxon>
        <taxon>Chitinophagaceae</taxon>
        <taxon>Niabella</taxon>
    </lineage>
</organism>
<sequence>MTDTIAAAAFPGFEHAPDELTKYIEAFGIFTILLRNGSVVHYNPDDTNAFRYWLNRHKIIDIRTQG</sequence>
<dbReference type="AlphaFoldDB" id="A0A1A9HYW6"/>
<name>A0A1A9HYW6_9BACT</name>
<evidence type="ECO:0000313" key="2">
    <source>
        <dbReference type="Proteomes" id="UP000077667"/>
    </source>
</evidence>